<keyword evidence="8" id="KW-0520">NAD</keyword>
<dbReference type="Pfam" id="PF01761">
    <property type="entry name" value="DHQ_synthase"/>
    <property type="match status" value="1"/>
</dbReference>
<keyword evidence="15" id="KW-1185">Reference proteome</keyword>
<dbReference type="GO" id="GO:0003856">
    <property type="term" value="F:3-dehydroquinate synthase activity"/>
    <property type="evidence" value="ECO:0007669"/>
    <property type="project" value="UniProtKB-UniRule"/>
</dbReference>
<evidence type="ECO:0000259" key="13">
    <source>
        <dbReference type="Pfam" id="PF24621"/>
    </source>
</evidence>
<dbReference type="GO" id="GO:0046872">
    <property type="term" value="F:metal ion binding"/>
    <property type="evidence" value="ECO:0007669"/>
    <property type="project" value="UniProtKB-KW"/>
</dbReference>
<evidence type="ECO:0000313" key="15">
    <source>
        <dbReference type="Proteomes" id="UP000236731"/>
    </source>
</evidence>
<dbReference type="GO" id="GO:0009423">
    <property type="term" value="P:chorismate biosynthetic process"/>
    <property type="evidence" value="ECO:0007669"/>
    <property type="project" value="UniProtKB-UniRule"/>
</dbReference>
<sequence>MFSENNLSLDGIFNMKKITSLGYDVVFDDSLSELQLFLVDHDYSQLLILVDRNTNDHCLPVIQAAIPDIVDYDIIEVDPGEENKNIDFCIGVWKTMLDFGADRKALMLNLGGGVVTDMGGFAASTYKRGIDFIHIPTTLLSQVDASVGGKTGIDLDNVKNIIGTFSQPQAVFISNKFLETLDDRQMRSGFAEVIKHGLIQDKSLFERCKTVVLPNLPEDMVYESVQIKNKVITEDPTEKGLRKILNFGHTIGHAIEGYSLVSDNNPLLHGEAIAIGMVCEAYISNKVNGLPDQELKEISDFLMALYPAYDYNTAVYPEFIELMRNDKKNESNKLGFALLNTIGDCAYNNYVEEDLIIESLDYYKSLIN</sequence>
<dbReference type="InterPro" id="IPR050071">
    <property type="entry name" value="Dehydroquinate_synthase"/>
</dbReference>
<dbReference type="AlphaFoldDB" id="A0A1H5Z6W4"/>
<evidence type="ECO:0000256" key="10">
    <source>
        <dbReference type="ARBA" id="ARBA00023285"/>
    </source>
</evidence>
<evidence type="ECO:0000256" key="8">
    <source>
        <dbReference type="ARBA" id="ARBA00023027"/>
    </source>
</evidence>
<evidence type="ECO:0000256" key="1">
    <source>
        <dbReference type="ARBA" id="ARBA00001911"/>
    </source>
</evidence>
<dbReference type="PANTHER" id="PTHR43622:SF1">
    <property type="entry name" value="3-DEHYDROQUINATE SYNTHASE"/>
    <property type="match status" value="1"/>
</dbReference>
<dbReference type="EMBL" id="FNUT01000006">
    <property type="protein sequence ID" value="SEG31116.1"/>
    <property type="molecule type" value="Genomic_DNA"/>
</dbReference>
<evidence type="ECO:0000256" key="6">
    <source>
        <dbReference type="ARBA" id="ARBA00022741"/>
    </source>
</evidence>
<dbReference type="PIRSF" id="PIRSF001455">
    <property type="entry name" value="DHQ_synth"/>
    <property type="match status" value="1"/>
</dbReference>
<name>A0A1H5Z6W4_9SPHI</name>
<keyword evidence="9" id="KW-0456">Lyase</keyword>
<accession>A0A1H5Z6W4</accession>
<keyword evidence="7" id="KW-0862">Zinc</keyword>
<keyword evidence="5" id="KW-0479">Metal-binding</keyword>
<dbReference type="Gene3D" id="3.40.50.1970">
    <property type="match status" value="1"/>
</dbReference>
<dbReference type="NCBIfam" id="TIGR01357">
    <property type="entry name" value="aroB"/>
    <property type="match status" value="1"/>
</dbReference>
<keyword evidence="6" id="KW-0547">Nucleotide-binding</keyword>
<dbReference type="Proteomes" id="UP000236731">
    <property type="component" value="Unassembled WGS sequence"/>
</dbReference>
<dbReference type="CDD" id="cd08195">
    <property type="entry name" value="DHQS"/>
    <property type="match status" value="1"/>
</dbReference>
<dbReference type="InterPro" id="IPR056179">
    <property type="entry name" value="DHQS_C"/>
</dbReference>
<dbReference type="PANTHER" id="PTHR43622">
    <property type="entry name" value="3-DEHYDROQUINATE SYNTHASE"/>
    <property type="match status" value="1"/>
</dbReference>
<evidence type="ECO:0000256" key="9">
    <source>
        <dbReference type="ARBA" id="ARBA00023239"/>
    </source>
</evidence>
<evidence type="ECO:0000259" key="12">
    <source>
        <dbReference type="Pfam" id="PF01761"/>
    </source>
</evidence>
<dbReference type="SUPFAM" id="SSF56796">
    <property type="entry name" value="Dehydroquinate synthase-like"/>
    <property type="match status" value="1"/>
</dbReference>
<dbReference type="Gene3D" id="1.20.1090.10">
    <property type="entry name" value="Dehydroquinate synthase-like - alpha domain"/>
    <property type="match status" value="1"/>
</dbReference>
<dbReference type="Pfam" id="PF24621">
    <property type="entry name" value="DHQS_C"/>
    <property type="match status" value="1"/>
</dbReference>
<dbReference type="InterPro" id="IPR030963">
    <property type="entry name" value="DHQ_synth_fam"/>
</dbReference>
<organism evidence="14 15">
    <name type="scientific">Sphingobacterium lactis</name>
    <dbReference type="NCBI Taxonomy" id="797291"/>
    <lineage>
        <taxon>Bacteria</taxon>
        <taxon>Pseudomonadati</taxon>
        <taxon>Bacteroidota</taxon>
        <taxon>Sphingobacteriia</taxon>
        <taxon>Sphingobacteriales</taxon>
        <taxon>Sphingobacteriaceae</taxon>
        <taxon>Sphingobacterium</taxon>
    </lineage>
</organism>
<feature type="domain" description="3-dehydroquinate synthase C-terminal" evidence="13">
    <location>
        <begin position="189"/>
        <end position="329"/>
    </location>
</feature>
<comment type="cofactor">
    <cofactor evidence="3">
        <name>Zn(2+)</name>
        <dbReference type="ChEBI" id="CHEBI:29105"/>
    </cofactor>
</comment>
<keyword evidence="10" id="KW-0170">Cobalt</keyword>
<evidence type="ECO:0000256" key="7">
    <source>
        <dbReference type="ARBA" id="ARBA00022833"/>
    </source>
</evidence>
<proteinExistence type="predicted"/>
<evidence type="ECO:0000256" key="3">
    <source>
        <dbReference type="ARBA" id="ARBA00001947"/>
    </source>
</evidence>
<reference evidence="15" key="1">
    <citation type="submission" date="2016-10" db="EMBL/GenBank/DDBJ databases">
        <authorList>
            <person name="Varghese N."/>
            <person name="Submissions S."/>
        </authorList>
    </citation>
    <scope>NUCLEOTIDE SEQUENCE [LARGE SCALE GENOMIC DNA]</scope>
    <source>
        <strain evidence="15">DSM 22361</strain>
    </source>
</reference>
<protein>
    <recommendedName>
        <fullName evidence="11">3-dehydroquinate synthase</fullName>
        <ecNumber evidence="11">4.2.3.4</ecNumber>
    </recommendedName>
</protein>
<comment type="cofactor">
    <cofactor evidence="1">
        <name>NAD(+)</name>
        <dbReference type="ChEBI" id="CHEBI:57540"/>
    </cofactor>
</comment>
<evidence type="ECO:0000256" key="4">
    <source>
        <dbReference type="ARBA" id="ARBA00003485"/>
    </source>
</evidence>
<feature type="domain" description="3-dehydroquinate synthase N-terminal" evidence="12">
    <location>
        <begin position="75"/>
        <end position="187"/>
    </location>
</feature>
<evidence type="ECO:0000256" key="11">
    <source>
        <dbReference type="NCBIfam" id="TIGR01357"/>
    </source>
</evidence>
<evidence type="ECO:0000256" key="2">
    <source>
        <dbReference type="ARBA" id="ARBA00001941"/>
    </source>
</evidence>
<gene>
    <name evidence="14" type="ORF">SAMN05421877_106243</name>
</gene>
<dbReference type="FunFam" id="3.40.50.1970:FF:000007">
    <property type="entry name" value="Pentafunctional AROM polypeptide"/>
    <property type="match status" value="1"/>
</dbReference>
<dbReference type="EC" id="4.2.3.4" evidence="11"/>
<dbReference type="GO" id="GO:0005737">
    <property type="term" value="C:cytoplasm"/>
    <property type="evidence" value="ECO:0007669"/>
    <property type="project" value="InterPro"/>
</dbReference>
<dbReference type="GO" id="GO:0000166">
    <property type="term" value="F:nucleotide binding"/>
    <property type="evidence" value="ECO:0007669"/>
    <property type="project" value="UniProtKB-KW"/>
</dbReference>
<comment type="function">
    <text evidence="4">Catalyzes the conversion of 3-deoxy-D-arabino-heptulosonate 7-phosphate (DAHP) to dehydroquinate (DHQ).</text>
</comment>
<evidence type="ECO:0000256" key="5">
    <source>
        <dbReference type="ARBA" id="ARBA00022723"/>
    </source>
</evidence>
<dbReference type="GO" id="GO:0009073">
    <property type="term" value="P:aromatic amino acid family biosynthetic process"/>
    <property type="evidence" value="ECO:0007669"/>
    <property type="project" value="InterPro"/>
</dbReference>
<dbReference type="InterPro" id="IPR016037">
    <property type="entry name" value="DHQ_synth_AroB"/>
</dbReference>
<comment type="cofactor">
    <cofactor evidence="2">
        <name>Co(2+)</name>
        <dbReference type="ChEBI" id="CHEBI:48828"/>
    </cofactor>
</comment>
<dbReference type="InterPro" id="IPR030960">
    <property type="entry name" value="DHQS/DOIS_N"/>
</dbReference>
<evidence type="ECO:0000313" key="14">
    <source>
        <dbReference type="EMBL" id="SEG31116.1"/>
    </source>
</evidence>